<organism evidence="1 2">
    <name type="scientific">Nepenthes gracilis</name>
    <name type="common">Slender pitcher plant</name>
    <dbReference type="NCBI Taxonomy" id="150966"/>
    <lineage>
        <taxon>Eukaryota</taxon>
        <taxon>Viridiplantae</taxon>
        <taxon>Streptophyta</taxon>
        <taxon>Embryophyta</taxon>
        <taxon>Tracheophyta</taxon>
        <taxon>Spermatophyta</taxon>
        <taxon>Magnoliopsida</taxon>
        <taxon>eudicotyledons</taxon>
        <taxon>Gunneridae</taxon>
        <taxon>Pentapetalae</taxon>
        <taxon>Caryophyllales</taxon>
        <taxon>Nepenthaceae</taxon>
        <taxon>Nepenthes</taxon>
    </lineage>
</organism>
<proteinExistence type="predicted"/>
<sequence length="175" mass="19484">MGDAPRNFDLENLWSYCDDLVGVLRDKRDIRVLSQCLEYSNAIQTSSNSDFNDAQSSIRELANSAAITNKVRVTQAPVVMKSPSMVQPPSLMHPPDVVSKRIVKALLPSGSKENNPNIQLCININEEGQSKEAIFYLVISRLDSWFQPSFSSPEPIPLLSCGYFSFIEENTAISQ</sequence>
<reference evidence="1" key="1">
    <citation type="submission" date="2023-05" db="EMBL/GenBank/DDBJ databases">
        <title>Nepenthes gracilis genome sequencing.</title>
        <authorList>
            <person name="Fukushima K."/>
        </authorList>
    </citation>
    <scope>NUCLEOTIDE SEQUENCE</scope>
    <source>
        <strain evidence="1">SING2019-196</strain>
    </source>
</reference>
<comment type="caution">
    <text evidence="1">The sequence shown here is derived from an EMBL/GenBank/DDBJ whole genome shotgun (WGS) entry which is preliminary data.</text>
</comment>
<name>A0AAD3T8M5_NEPGR</name>
<dbReference type="InterPro" id="IPR044951">
    <property type="entry name" value="SPC24-like"/>
</dbReference>
<accession>A0AAD3T8M5</accession>
<evidence type="ECO:0000313" key="1">
    <source>
        <dbReference type="EMBL" id="GMH25655.1"/>
    </source>
</evidence>
<dbReference type="EMBL" id="BSYO01000029">
    <property type="protein sequence ID" value="GMH25655.1"/>
    <property type="molecule type" value="Genomic_DNA"/>
</dbReference>
<keyword evidence="2" id="KW-1185">Reference proteome</keyword>
<dbReference type="AlphaFoldDB" id="A0AAD3T8M5"/>
<dbReference type="Proteomes" id="UP001279734">
    <property type="component" value="Unassembled WGS sequence"/>
</dbReference>
<evidence type="ECO:0000313" key="2">
    <source>
        <dbReference type="Proteomes" id="UP001279734"/>
    </source>
</evidence>
<dbReference type="PANTHER" id="PTHR35730:SF2">
    <property type="entry name" value="KINETOCHORE PROTEIN SPC24 HOMOLOG-RELATED"/>
    <property type="match status" value="1"/>
</dbReference>
<dbReference type="PANTHER" id="PTHR35730">
    <property type="entry name" value="KINETOCHORE PROTEIN SPC24 HOMOLOG-RELATED"/>
    <property type="match status" value="1"/>
</dbReference>
<dbReference type="GO" id="GO:0051983">
    <property type="term" value="P:regulation of chromosome segregation"/>
    <property type="evidence" value="ECO:0007669"/>
    <property type="project" value="InterPro"/>
</dbReference>
<protein>
    <submittedName>
        <fullName evidence="1">Uncharacterized protein</fullName>
    </submittedName>
</protein>
<gene>
    <name evidence="1" type="ORF">Nepgr_027498</name>
</gene>